<reference evidence="4 5" key="1">
    <citation type="journal article" date="2015" name="Stand. Genomic Sci.">
        <title>Genomic Encyclopedia of Bacterial and Archaeal Type Strains, Phase III: the genomes of soil and plant-associated and newly described type strains.</title>
        <authorList>
            <person name="Whitman W.B."/>
            <person name="Woyke T."/>
            <person name="Klenk H.P."/>
            <person name="Zhou Y."/>
            <person name="Lilburn T.G."/>
            <person name="Beck B.J."/>
            <person name="De Vos P."/>
            <person name="Vandamme P."/>
            <person name="Eisen J.A."/>
            <person name="Garrity G."/>
            <person name="Hugenholtz P."/>
            <person name="Kyrpides N.C."/>
        </authorList>
    </citation>
    <scope>NUCLEOTIDE SEQUENCE [LARGE SCALE GENOMIC DNA]</scope>
    <source>
        <strain evidence="4 5">CGMCC 1.10685</strain>
    </source>
</reference>
<gene>
    <name evidence="3" type="ORF">GO485_12640</name>
    <name evidence="4" type="ORF">IP92_02128</name>
</gene>
<dbReference type="EMBL" id="VLKW01000003">
    <property type="protein sequence ID" value="TWI48735.1"/>
    <property type="molecule type" value="Genomic_DNA"/>
</dbReference>
<feature type="chain" id="PRO_5044617982" evidence="1">
    <location>
        <begin position="20"/>
        <end position="183"/>
    </location>
</feature>
<evidence type="ECO:0000313" key="3">
    <source>
        <dbReference type="EMBL" id="QGZ39815.1"/>
    </source>
</evidence>
<dbReference type="AlphaFoldDB" id="A0A562PWD5"/>
<evidence type="ECO:0000313" key="6">
    <source>
        <dbReference type="Proteomes" id="UP000437862"/>
    </source>
</evidence>
<dbReference type="NCBIfam" id="TIGR02595">
    <property type="entry name" value="PEP_CTERM"/>
    <property type="match status" value="1"/>
</dbReference>
<dbReference type="InterPro" id="IPR013424">
    <property type="entry name" value="Ice-binding_C"/>
</dbReference>
<dbReference type="EMBL" id="CP046904">
    <property type="protein sequence ID" value="QGZ39815.1"/>
    <property type="molecule type" value="Genomic_DNA"/>
</dbReference>
<organism evidence="4 5">
    <name type="scientific">Pseudoduganella flava</name>
    <dbReference type="NCBI Taxonomy" id="871742"/>
    <lineage>
        <taxon>Bacteria</taxon>
        <taxon>Pseudomonadati</taxon>
        <taxon>Pseudomonadota</taxon>
        <taxon>Betaproteobacteria</taxon>
        <taxon>Burkholderiales</taxon>
        <taxon>Oxalobacteraceae</taxon>
        <taxon>Telluria group</taxon>
        <taxon>Pseudoduganella</taxon>
    </lineage>
</organism>
<protein>
    <submittedName>
        <fullName evidence="3">PEP-CTERM sorting domain-containing protein</fullName>
    </submittedName>
    <submittedName>
        <fullName evidence="4">Putative secreted protein with PEP-CTERM sorting signal</fullName>
    </submittedName>
</protein>
<sequence length="183" mass="20285">MLKKMAVIAALAACGIARAEVQELKVVYRGFYDVYAKQFKPKFLEIAYFNVDDRNHDGTYSLDEVVKFEWGSVHYEGQCYSDPTVWNCLSSFSYTPGSNPSFSAGFGVADDMFPWGHSIVAGDHVEWYSRSGSGYLKWTDETTTEIMPASAYVPALPEPSQYAMFGLGLAGVLAASLRRKRAA</sequence>
<reference evidence="3 6" key="3">
    <citation type="submission" date="2019-12" db="EMBL/GenBank/DDBJ databases">
        <title>Draft Genome Sequences of Six Type Strains of the Genus Massilia.</title>
        <authorList>
            <person name="Miess H."/>
            <person name="Frediansyah A."/>
            <person name="Goeker M."/>
            <person name="Gross H."/>
        </authorList>
    </citation>
    <scope>NUCLEOTIDE SEQUENCE [LARGE SCALE GENOMIC DNA]</scope>
    <source>
        <strain evidence="3 6">DSM 26639</strain>
    </source>
</reference>
<evidence type="ECO:0000259" key="2">
    <source>
        <dbReference type="Pfam" id="PF07589"/>
    </source>
</evidence>
<evidence type="ECO:0000256" key="1">
    <source>
        <dbReference type="SAM" id="SignalP"/>
    </source>
</evidence>
<proteinExistence type="predicted"/>
<reference evidence="4" key="2">
    <citation type="submission" date="2019-07" db="EMBL/GenBank/DDBJ databases">
        <authorList>
            <person name="Whitman W."/>
            <person name="Huntemann M."/>
            <person name="Clum A."/>
            <person name="Pillay M."/>
            <person name="Palaniappan K."/>
            <person name="Varghese N."/>
            <person name="Mikhailova N."/>
            <person name="Stamatis D."/>
            <person name="Reddy T."/>
            <person name="Daum C."/>
            <person name="Shapiro N."/>
            <person name="Ivanova N."/>
            <person name="Kyrpides N."/>
            <person name="Woyke T."/>
        </authorList>
    </citation>
    <scope>NUCLEOTIDE SEQUENCE</scope>
    <source>
        <strain evidence="4">CGMCC 1.10685</strain>
    </source>
</reference>
<feature type="signal peptide" evidence="1">
    <location>
        <begin position="1"/>
        <end position="19"/>
    </location>
</feature>
<keyword evidence="6" id="KW-1185">Reference proteome</keyword>
<dbReference type="RefSeq" id="WP_145874505.1">
    <property type="nucleotide sequence ID" value="NZ_CP046904.1"/>
</dbReference>
<dbReference type="OrthoDB" id="8759491at2"/>
<dbReference type="Proteomes" id="UP000437862">
    <property type="component" value="Chromosome"/>
</dbReference>
<evidence type="ECO:0000313" key="5">
    <source>
        <dbReference type="Proteomes" id="UP000315112"/>
    </source>
</evidence>
<keyword evidence="1" id="KW-0732">Signal</keyword>
<dbReference type="Pfam" id="PF07589">
    <property type="entry name" value="PEP-CTERM"/>
    <property type="match status" value="1"/>
</dbReference>
<name>A0A562PWD5_9BURK</name>
<evidence type="ECO:0000313" key="4">
    <source>
        <dbReference type="EMBL" id="TWI48735.1"/>
    </source>
</evidence>
<feature type="domain" description="Ice-binding protein C-terminal" evidence="2">
    <location>
        <begin position="157"/>
        <end position="179"/>
    </location>
</feature>
<accession>A0A562PWD5</accession>
<dbReference type="Proteomes" id="UP000315112">
    <property type="component" value="Unassembled WGS sequence"/>
</dbReference>